<protein>
    <recommendedName>
        <fullName evidence="3">DUF3277 domain-containing protein</fullName>
    </recommendedName>
</protein>
<dbReference type="NCBIfam" id="NF047581">
    <property type="entry name" value="gp105_phage_fam"/>
    <property type="match status" value="1"/>
</dbReference>
<dbReference type="Pfam" id="PF11681">
    <property type="entry name" value="Phage_Tube_PhiTE"/>
    <property type="match status" value="1"/>
</dbReference>
<dbReference type="EMBL" id="JNVM01000031">
    <property type="protein sequence ID" value="KEQ22876.1"/>
    <property type="molecule type" value="Genomic_DNA"/>
</dbReference>
<keyword evidence="2" id="KW-1185">Reference proteome</keyword>
<name>A0A081NWQ3_9BACL</name>
<comment type="caution">
    <text evidence="1">The sequence shown here is derived from an EMBL/GenBank/DDBJ whole genome shotgun (WGS) entry which is preliminary data.</text>
</comment>
<gene>
    <name evidence="1" type="ORF">ET33_21260</name>
</gene>
<reference evidence="1 2" key="1">
    <citation type="submission" date="2014-06" db="EMBL/GenBank/DDBJ databases">
        <title>Draft genome sequence of Paenibacillus sp. MSt1.</title>
        <authorList>
            <person name="Aw Y.K."/>
            <person name="Ong K.S."/>
            <person name="Gan H.M."/>
            <person name="Lee S.M."/>
        </authorList>
    </citation>
    <scope>NUCLEOTIDE SEQUENCE [LARGE SCALE GENOMIC DNA]</scope>
    <source>
        <strain evidence="1 2">MSt1</strain>
    </source>
</reference>
<dbReference type="Proteomes" id="UP000028123">
    <property type="component" value="Unassembled WGS sequence"/>
</dbReference>
<organism evidence="1 2">
    <name type="scientific">Paenibacillus tyrfis</name>
    <dbReference type="NCBI Taxonomy" id="1501230"/>
    <lineage>
        <taxon>Bacteria</taxon>
        <taxon>Bacillati</taxon>
        <taxon>Bacillota</taxon>
        <taxon>Bacilli</taxon>
        <taxon>Bacillales</taxon>
        <taxon>Paenibacillaceae</taxon>
        <taxon>Paenibacillus</taxon>
    </lineage>
</organism>
<sequence length="130" mass="14303">MAKTYSAKDVSVIVDGVYLTGFGESMVEVEKSESNFEPKVGAQGDVVRAQVHNNLGTIKVTLQQLSPQISYLDRLANSGKLVPVSVIYSGTPKETSSATEAYVTKPAGRKYSKETEDREYEFQCLDLKME</sequence>
<dbReference type="InterPro" id="IPR021695">
    <property type="entry name" value="Phage_KPP10_Orf10"/>
</dbReference>
<accession>A0A081NWQ3</accession>
<dbReference type="RefSeq" id="WP_051775767.1">
    <property type="nucleotide sequence ID" value="NZ_JNVM01000031.1"/>
</dbReference>
<dbReference type="AlphaFoldDB" id="A0A081NWQ3"/>
<proteinExistence type="predicted"/>
<evidence type="ECO:0000313" key="1">
    <source>
        <dbReference type="EMBL" id="KEQ22876.1"/>
    </source>
</evidence>
<evidence type="ECO:0000313" key="2">
    <source>
        <dbReference type="Proteomes" id="UP000028123"/>
    </source>
</evidence>
<evidence type="ECO:0008006" key="3">
    <source>
        <dbReference type="Google" id="ProtNLM"/>
    </source>
</evidence>
<dbReference type="eggNOG" id="ENOG503066Z">
    <property type="taxonomic scope" value="Bacteria"/>
</dbReference>